<dbReference type="Pfam" id="PF05368">
    <property type="entry name" value="NmrA"/>
    <property type="match status" value="1"/>
</dbReference>
<evidence type="ECO:0000259" key="3">
    <source>
        <dbReference type="Pfam" id="PF05368"/>
    </source>
</evidence>
<evidence type="ECO:0000313" key="4">
    <source>
        <dbReference type="EMBL" id="PSS12308.1"/>
    </source>
</evidence>
<dbReference type="EMBL" id="KZ679015">
    <property type="protein sequence ID" value="PSS12308.1"/>
    <property type="molecule type" value="Genomic_DNA"/>
</dbReference>
<dbReference type="Proteomes" id="UP000241818">
    <property type="component" value="Unassembled WGS sequence"/>
</dbReference>
<dbReference type="InParanoid" id="A0A2T3AUI0"/>
<dbReference type="GO" id="GO:0005634">
    <property type="term" value="C:nucleus"/>
    <property type="evidence" value="ECO:0007669"/>
    <property type="project" value="TreeGrafter"/>
</dbReference>
<dbReference type="GeneID" id="36570970"/>
<keyword evidence="5" id="KW-1185">Reference proteome</keyword>
<proteinExistence type="inferred from homology"/>
<protein>
    <recommendedName>
        <fullName evidence="3">NmrA-like domain-containing protein</fullName>
    </recommendedName>
</protein>
<dbReference type="PANTHER" id="PTHR42748:SF7">
    <property type="entry name" value="NMRA LIKE REDOX SENSOR 1-RELATED"/>
    <property type="match status" value="1"/>
</dbReference>
<dbReference type="OrthoDB" id="9997102at2759"/>
<gene>
    <name evidence="4" type="ORF">M430DRAFT_144458</name>
</gene>
<evidence type="ECO:0000256" key="2">
    <source>
        <dbReference type="ARBA" id="ARBA00022857"/>
    </source>
</evidence>
<dbReference type="InterPro" id="IPR051164">
    <property type="entry name" value="NmrA-like_oxidored"/>
</dbReference>
<keyword evidence="2" id="KW-0521">NADP</keyword>
<dbReference type="PANTHER" id="PTHR42748">
    <property type="entry name" value="NITROGEN METABOLITE REPRESSION PROTEIN NMRA FAMILY MEMBER"/>
    <property type="match status" value="1"/>
</dbReference>
<evidence type="ECO:0000313" key="5">
    <source>
        <dbReference type="Proteomes" id="UP000241818"/>
    </source>
</evidence>
<evidence type="ECO:0000256" key="1">
    <source>
        <dbReference type="ARBA" id="ARBA00006328"/>
    </source>
</evidence>
<dbReference type="STRING" id="857342.A0A2T3AUI0"/>
<dbReference type="RefSeq" id="XP_024718306.1">
    <property type="nucleotide sequence ID" value="XM_024862889.1"/>
</dbReference>
<name>A0A2T3AUI0_AMORE</name>
<dbReference type="InterPro" id="IPR008030">
    <property type="entry name" value="NmrA-like"/>
</dbReference>
<dbReference type="CDD" id="cd05251">
    <property type="entry name" value="NmrA_like_SDR_a"/>
    <property type="match status" value="1"/>
</dbReference>
<dbReference type="InterPro" id="IPR036291">
    <property type="entry name" value="NAD(P)-bd_dom_sf"/>
</dbReference>
<accession>A0A2T3AUI0</accession>
<comment type="similarity">
    <text evidence="1">Belongs to the NmrA-type oxidoreductase family.</text>
</comment>
<dbReference type="SUPFAM" id="SSF51735">
    <property type="entry name" value="NAD(P)-binding Rossmann-fold domains"/>
    <property type="match status" value="1"/>
</dbReference>
<dbReference type="AlphaFoldDB" id="A0A2T3AUI0"/>
<sequence length="297" mass="32142">MTARKLLIIGATGKQGGAAIDALLASSTPFQILALTRNASSESAKALAAKPNVTVVEGDATTPAPIFAAHGPIYGVFLVTTFAPGKESVEEAQAGPVIEEAVKNGVEHFVFTSVDRGGAEKSDENPTEIPHFASKHRIEKVLKEKAAASNMQWTILRPVAFMDNMSPDFMGKAFAAMWAGVGDKPLQLISCHDIGVFAARAFADPEAYKGKAIALAGDELTLEQAKKVFKETLGYDMPETFWFVGSGIKFMVKEMGTMFAWFKDEGYGADIPALRKEEPRLQDFGTWLKESSQFKKE</sequence>
<organism evidence="4 5">
    <name type="scientific">Amorphotheca resinae ATCC 22711</name>
    <dbReference type="NCBI Taxonomy" id="857342"/>
    <lineage>
        <taxon>Eukaryota</taxon>
        <taxon>Fungi</taxon>
        <taxon>Dikarya</taxon>
        <taxon>Ascomycota</taxon>
        <taxon>Pezizomycotina</taxon>
        <taxon>Leotiomycetes</taxon>
        <taxon>Helotiales</taxon>
        <taxon>Amorphothecaceae</taxon>
        <taxon>Amorphotheca</taxon>
    </lineage>
</organism>
<reference evidence="4 5" key="1">
    <citation type="journal article" date="2018" name="New Phytol.">
        <title>Comparative genomics and transcriptomics depict ericoid mycorrhizal fungi as versatile saprotrophs and plant mutualists.</title>
        <authorList>
            <person name="Martino E."/>
            <person name="Morin E."/>
            <person name="Grelet G.A."/>
            <person name="Kuo A."/>
            <person name="Kohler A."/>
            <person name="Daghino S."/>
            <person name="Barry K.W."/>
            <person name="Cichocki N."/>
            <person name="Clum A."/>
            <person name="Dockter R.B."/>
            <person name="Hainaut M."/>
            <person name="Kuo R.C."/>
            <person name="LaButti K."/>
            <person name="Lindahl B.D."/>
            <person name="Lindquist E.A."/>
            <person name="Lipzen A."/>
            <person name="Khouja H.R."/>
            <person name="Magnuson J."/>
            <person name="Murat C."/>
            <person name="Ohm R.A."/>
            <person name="Singer S.W."/>
            <person name="Spatafora J.W."/>
            <person name="Wang M."/>
            <person name="Veneault-Fourrey C."/>
            <person name="Henrissat B."/>
            <person name="Grigoriev I.V."/>
            <person name="Martin F.M."/>
            <person name="Perotto S."/>
        </authorList>
    </citation>
    <scope>NUCLEOTIDE SEQUENCE [LARGE SCALE GENOMIC DNA]</scope>
    <source>
        <strain evidence="4 5">ATCC 22711</strain>
    </source>
</reference>
<dbReference type="Gene3D" id="3.90.25.10">
    <property type="entry name" value="UDP-galactose 4-epimerase, domain 1"/>
    <property type="match status" value="1"/>
</dbReference>
<dbReference type="Gene3D" id="3.40.50.720">
    <property type="entry name" value="NAD(P)-binding Rossmann-like Domain"/>
    <property type="match status" value="1"/>
</dbReference>
<feature type="domain" description="NmrA-like" evidence="3">
    <location>
        <begin position="4"/>
        <end position="270"/>
    </location>
</feature>